<organism evidence="2 3">
    <name type="scientific">Pseudoatta argentina</name>
    <dbReference type="NCBI Taxonomy" id="621737"/>
    <lineage>
        <taxon>Eukaryota</taxon>
        <taxon>Metazoa</taxon>
        <taxon>Ecdysozoa</taxon>
        <taxon>Arthropoda</taxon>
        <taxon>Hexapoda</taxon>
        <taxon>Insecta</taxon>
        <taxon>Pterygota</taxon>
        <taxon>Neoptera</taxon>
        <taxon>Endopterygota</taxon>
        <taxon>Hymenoptera</taxon>
        <taxon>Apocrita</taxon>
        <taxon>Aculeata</taxon>
        <taxon>Formicoidea</taxon>
        <taxon>Formicidae</taxon>
        <taxon>Myrmicinae</taxon>
        <taxon>Pseudoatta</taxon>
    </lineage>
</organism>
<feature type="transmembrane region" description="Helical" evidence="1">
    <location>
        <begin position="47"/>
        <end position="69"/>
    </location>
</feature>
<evidence type="ECO:0000256" key="1">
    <source>
        <dbReference type="SAM" id="Phobius"/>
    </source>
</evidence>
<keyword evidence="1" id="KW-1133">Transmembrane helix</keyword>
<dbReference type="AlphaFoldDB" id="A0A836ECM4"/>
<name>A0A836ECM4_9HYME</name>
<sequence>NLGSLLGIFLKIQIIKGLFLSIHYCPNNRIIHIIQNVSNNMKYYYNFFNLTHIGAIVITNLISSIPYIGNILLMYFTLKDLVGFINSLFFILQYPYILNDPDNFTPLFINTFILLTVEAQLIETSYILISEIYILFFIFHYLIVKS</sequence>
<comment type="caution">
    <text evidence="2">The sequence shown here is derived from an EMBL/GenBank/DDBJ whole genome shotgun (WGS) entry which is preliminary data.</text>
</comment>
<protein>
    <submittedName>
        <fullName evidence="2">CYB protein</fullName>
    </submittedName>
</protein>
<dbReference type="SUPFAM" id="SSF81342">
    <property type="entry name" value="Transmembrane di-heme cytochromes"/>
    <property type="match status" value="1"/>
</dbReference>
<proteinExistence type="predicted"/>
<feature type="non-terminal residue" evidence="2">
    <location>
        <position position="146"/>
    </location>
</feature>
<feature type="transmembrane region" description="Helical" evidence="1">
    <location>
        <begin position="125"/>
        <end position="144"/>
    </location>
</feature>
<feature type="transmembrane region" description="Helical" evidence="1">
    <location>
        <begin position="81"/>
        <end position="98"/>
    </location>
</feature>
<keyword evidence="3" id="KW-1185">Reference proteome</keyword>
<dbReference type="InterPro" id="IPR016174">
    <property type="entry name" value="Di-haem_cyt_TM"/>
</dbReference>
<dbReference type="GO" id="GO:0022904">
    <property type="term" value="P:respiratory electron transport chain"/>
    <property type="evidence" value="ECO:0007669"/>
    <property type="project" value="InterPro"/>
</dbReference>
<dbReference type="EMBL" id="JAANIA010001806">
    <property type="protein sequence ID" value="KAG5318820.1"/>
    <property type="molecule type" value="Genomic_DNA"/>
</dbReference>
<reference evidence="2" key="1">
    <citation type="submission" date="2020-02" db="EMBL/GenBank/DDBJ databases">
        <title>Relaxed selection underlies rapid genomic changes in the transitions from sociality to social parasitism in ants.</title>
        <authorList>
            <person name="Bi X."/>
        </authorList>
    </citation>
    <scope>NUCLEOTIDE SEQUENCE</scope>
    <source>
        <strain evidence="2">BGI-DK2014c</strain>
        <tissue evidence="2">Whole body</tissue>
    </source>
</reference>
<accession>A0A836ECM4</accession>
<evidence type="ECO:0000313" key="2">
    <source>
        <dbReference type="EMBL" id="KAG5318820.1"/>
    </source>
</evidence>
<feature type="non-terminal residue" evidence="2">
    <location>
        <position position="1"/>
    </location>
</feature>
<dbReference type="GO" id="GO:0016020">
    <property type="term" value="C:membrane"/>
    <property type="evidence" value="ECO:0007669"/>
    <property type="project" value="InterPro"/>
</dbReference>
<gene>
    <name evidence="2" type="primary">Mtcyb</name>
    <name evidence="2" type="ORF">G6Z78_0006134</name>
</gene>
<keyword evidence="1" id="KW-0472">Membrane</keyword>
<dbReference type="Proteomes" id="UP000668214">
    <property type="component" value="Unassembled WGS sequence"/>
</dbReference>
<evidence type="ECO:0000313" key="3">
    <source>
        <dbReference type="Proteomes" id="UP000668214"/>
    </source>
</evidence>
<keyword evidence="1" id="KW-0812">Transmembrane</keyword>